<proteinExistence type="predicted"/>
<evidence type="ECO:0000313" key="2">
    <source>
        <dbReference type="Proteomes" id="UP000321570"/>
    </source>
</evidence>
<accession>A0A564ZB32</accession>
<name>A0A564ZB32_HYMDI</name>
<dbReference type="Proteomes" id="UP000321570">
    <property type="component" value="Unassembled WGS sequence"/>
</dbReference>
<reference evidence="1 2" key="1">
    <citation type="submission" date="2019-07" db="EMBL/GenBank/DDBJ databases">
        <authorList>
            <person name="Jastrzebski P J."/>
            <person name="Paukszto L."/>
            <person name="Jastrzebski P J."/>
        </authorList>
    </citation>
    <scope>NUCLEOTIDE SEQUENCE [LARGE SCALE GENOMIC DNA]</scope>
    <source>
        <strain evidence="1 2">WMS-il1</strain>
    </source>
</reference>
<dbReference type="AlphaFoldDB" id="A0A564ZB32"/>
<sequence>MRIHLKRLIEKIFSGYIFGTAWWLSAPLSANKILLPCRHRLVYQTSLFIVFAPAKRVVDKSTNDLLLKSHIPNSGASKSVQRRPKSWLGRLQADADDLSTSGYLREEIFVKTERL</sequence>
<organism evidence="1 2">
    <name type="scientific">Hymenolepis diminuta</name>
    <name type="common">Rat tapeworm</name>
    <dbReference type="NCBI Taxonomy" id="6216"/>
    <lineage>
        <taxon>Eukaryota</taxon>
        <taxon>Metazoa</taxon>
        <taxon>Spiralia</taxon>
        <taxon>Lophotrochozoa</taxon>
        <taxon>Platyhelminthes</taxon>
        <taxon>Cestoda</taxon>
        <taxon>Eucestoda</taxon>
        <taxon>Cyclophyllidea</taxon>
        <taxon>Hymenolepididae</taxon>
        <taxon>Hymenolepis</taxon>
    </lineage>
</organism>
<gene>
    <name evidence="1" type="ORF">WMSIL1_LOCUS14242</name>
</gene>
<evidence type="ECO:0000313" key="1">
    <source>
        <dbReference type="EMBL" id="VUZ56636.1"/>
    </source>
</evidence>
<dbReference type="EMBL" id="CABIJS010000707">
    <property type="protein sequence ID" value="VUZ56636.1"/>
    <property type="molecule type" value="Genomic_DNA"/>
</dbReference>
<keyword evidence="2" id="KW-1185">Reference proteome</keyword>
<protein>
    <submittedName>
        <fullName evidence="1">Uncharacterized protein</fullName>
    </submittedName>
</protein>